<feature type="transmembrane region" description="Helical" evidence="6">
    <location>
        <begin position="409"/>
        <end position="427"/>
    </location>
</feature>
<organism evidence="7 8">
    <name type="scientific">Fructilactobacillus lindneri DSM 20690 = JCM 11027</name>
    <dbReference type="NCBI Taxonomy" id="1122148"/>
    <lineage>
        <taxon>Bacteria</taxon>
        <taxon>Bacillati</taxon>
        <taxon>Bacillota</taxon>
        <taxon>Bacilli</taxon>
        <taxon>Lactobacillales</taxon>
        <taxon>Lactobacillaceae</taxon>
        <taxon>Fructilactobacillus</taxon>
    </lineage>
</organism>
<feature type="transmembrane region" description="Helical" evidence="6">
    <location>
        <begin position="293"/>
        <end position="313"/>
    </location>
</feature>
<feature type="transmembrane region" description="Helical" evidence="6">
    <location>
        <begin position="42"/>
        <end position="64"/>
    </location>
</feature>
<keyword evidence="4 6" id="KW-1133">Transmembrane helix</keyword>
<keyword evidence="8" id="KW-1185">Reference proteome</keyword>
<reference evidence="7 8" key="1">
    <citation type="journal article" date="2015" name="Genome Announc.">
        <title>Expanding the biotechnology potential of lactobacilli through comparative genomics of 213 strains and associated genera.</title>
        <authorList>
            <person name="Sun Z."/>
            <person name="Harris H.M."/>
            <person name="McCann A."/>
            <person name="Guo C."/>
            <person name="Argimon S."/>
            <person name="Zhang W."/>
            <person name="Yang X."/>
            <person name="Jeffery I.B."/>
            <person name="Cooney J.C."/>
            <person name="Kagawa T.F."/>
            <person name="Liu W."/>
            <person name="Song Y."/>
            <person name="Salvetti E."/>
            <person name="Wrobel A."/>
            <person name="Rasinkangas P."/>
            <person name="Parkhill J."/>
            <person name="Rea M.C."/>
            <person name="O'Sullivan O."/>
            <person name="Ritari J."/>
            <person name="Douillard F.P."/>
            <person name="Paul Ross R."/>
            <person name="Yang R."/>
            <person name="Briner A.E."/>
            <person name="Felis G.E."/>
            <person name="de Vos W.M."/>
            <person name="Barrangou R."/>
            <person name="Klaenhammer T.R."/>
            <person name="Caufield P.W."/>
            <person name="Cui Y."/>
            <person name="Zhang H."/>
            <person name="O'Toole P.W."/>
        </authorList>
    </citation>
    <scope>NUCLEOTIDE SEQUENCE [LARGE SCALE GENOMIC DNA]</scope>
    <source>
        <strain evidence="7 8">DSM 20690</strain>
    </source>
</reference>
<dbReference type="Gene3D" id="1.20.1740.10">
    <property type="entry name" value="Amino acid/polyamine transporter I"/>
    <property type="match status" value="1"/>
</dbReference>
<feature type="transmembrane region" description="Helical" evidence="6">
    <location>
        <begin position="339"/>
        <end position="361"/>
    </location>
</feature>
<dbReference type="PANTHER" id="PTHR42770">
    <property type="entry name" value="AMINO ACID TRANSPORTER-RELATED"/>
    <property type="match status" value="1"/>
</dbReference>
<evidence type="ECO:0000256" key="4">
    <source>
        <dbReference type="ARBA" id="ARBA00022989"/>
    </source>
</evidence>
<dbReference type="Proteomes" id="UP000051565">
    <property type="component" value="Unassembled WGS sequence"/>
</dbReference>
<feature type="transmembrane region" description="Helical" evidence="6">
    <location>
        <begin position="246"/>
        <end position="265"/>
    </location>
</feature>
<comment type="caution">
    <text evidence="7">The sequence shown here is derived from an EMBL/GenBank/DDBJ whole genome shotgun (WGS) entry which is preliminary data.</text>
</comment>
<feature type="transmembrane region" description="Helical" evidence="6">
    <location>
        <begin position="160"/>
        <end position="180"/>
    </location>
</feature>
<feature type="transmembrane region" description="Helical" evidence="6">
    <location>
        <begin position="433"/>
        <end position="451"/>
    </location>
</feature>
<feature type="transmembrane region" description="Helical" evidence="6">
    <location>
        <begin position="213"/>
        <end position="234"/>
    </location>
</feature>
<dbReference type="GeneID" id="61250525"/>
<dbReference type="InterPro" id="IPR002293">
    <property type="entry name" value="AA/rel_permease1"/>
</dbReference>
<feature type="transmembrane region" description="Helical" evidence="6">
    <location>
        <begin position="12"/>
        <end position="30"/>
    </location>
</feature>
<feature type="transmembrane region" description="Helical" evidence="6">
    <location>
        <begin position="367"/>
        <end position="388"/>
    </location>
</feature>
<dbReference type="GO" id="GO:0005886">
    <property type="term" value="C:plasma membrane"/>
    <property type="evidence" value="ECO:0007669"/>
    <property type="project" value="UniProtKB-SubCell"/>
</dbReference>
<comment type="subcellular location">
    <subcellularLocation>
        <location evidence="1">Cell membrane</location>
        <topology evidence="1">Multi-pass membrane protein</topology>
    </subcellularLocation>
</comment>
<sequence>MSLNNKKDEKIGTLGLTAFVLSAMVGGGIYDLPQNMALHAGLIAQIIAWVISGLIIGLIVKSFLILSQVRPQYTTGLYHYAHAGFGNFTAFFVSWGYWICQSFAIAAYSVLLMSTLNAFWPGTFSGGNNWAAVIGGSLVLWIMASLIVKGIRTTSNVDMLGTVCMLLIVAFFIIVMIVAFNWQTFITNPMAAKSLPQVDDKALGSLFSQVKGAMLTTLWVFSGVESAVVLSGNAKSQKDVRHATRDGFLICLVLYALVSILPLGLKSYGQLANLSSPSTAGLMQYVMGPVGRLIITFGVIVAVLASWLSWILVLSEMPRAAAEDGTFPKFFNKMGKHNVPVASLLMTVLVIQIIIFFTHFAGRAFNTTLTIVATMTVPPYLISMLFLAKISAKKETFNPAGNVVSTSRTGAFITSILAIVGTLFMGYTAGIKYLTIAFVIYAIGIPLFIYARKQYAPTKPVFGKFERVFAIMIVLIAVMGLFIIFK</sequence>
<evidence type="ECO:0000256" key="6">
    <source>
        <dbReference type="SAM" id="Phobius"/>
    </source>
</evidence>
<keyword evidence="5 6" id="KW-0472">Membrane</keyword>
<dbReference type="STRING" id="53444.AYR59_06680"/>
<dbReference type="GO" id="GO:0022857">
    <property type="term" value="F:transmembrane transporter activity"/>
    <property type="evidence" value="ECO:0007669"/>
    <property type="project" value="InterPro"/>
</dbReference>
<keyword evidence="2" id="KW-1003">Cell membrane</keyword>
<protein>
    <submittedName>
        <fullName evidence="7">Histidine histamine antiporter</fullName>
    </submittedName>
</protein>
<dbReference type="NCBIfam" id="NF040512">
    <property type="entry name" value="histam_anti_2"/>
    <property type="match status" value="1"/>
</dbReference>
<dbReference type="AlphaFoldDB" id="A0A0R2JYU3"/>
<dbReference type="RefSeq" id="WP_054646475.1">
    <property type="nucleotide sequence ID" value="NZ_FUXS01000001.1"/>
</dbReference>
<feature type="transmembrane region" description="Helical" evidence="6">
    <location>
        <begin position="85"/>
        <end position="110"/>
    </location>
</feature>
<dbReference type="EMBL" id="JQBT01000032">
    <property type="protein sequence ID" value="KRN79229.1"/>
    <property type="molecule type" value="Genomic_DNA"/>
</dbReference>
<dbReference type="PANTHER" id="PTHR42770:SF4">
    <property type="entry name" value="ARGININE_ORNITHINE ANTIPORTER-RELATED"/>
    <property type="match status" value="1"/>
</dbReference>
<accession>A0A0R2JYU3</accession>
<dbReference type="PIRSF" id="PIRSF006060">
    <property type="entry name" value="AA_transporter"/>
    <property type="match status" value="1"/>
</dbReference>
<name>A0A0R2JYU3_9LACO</name>
<proteinExistence type="predicted"/>
<evidence type="ECO:0000256" key="1">
    <source>
        <dbReference type="ARBA" id="ARBA00004651"/>
    </source>
</evidence>
<evidence type="ECO:0000313" key="7">
    <source>
        <dbReference type="EMBL" id="KRN79229.1"/>
    </source>
</evidence>
<evidence type="ECO:0000256" key="5">
    <source>
        <dbReference type="ARBA" id="ARBA00023136"/>
    </source>
</evidence>
<evidence type="ECO:0000313" key="8">
    <source>
        <dbReference type="Proteomes" id="UP000051565"/>
    </source>
</evidence>
<evidence type="ECO:0000256" key="2">
    <source>
        <dbReference type="ARBA" id="ARBA00022475"/>
    </source>
</evidence>
<dbReference type="Pfam" id="PF13520">
    <property type="entry name" value="AA_permease_2"/>
    <property type="match status" value="1"/>
</dbReference>
<gene>
    <name evidence="7" type="ORF">IV52_GL000636</name>
</gene>
<feature type="transmembrane region" description="Helical" evidence="6">
    <location>
        <begin position="130"/>
        <end position="148"/>
    </location>
</feature>
<keyword evidence="3 6" id="KW-0812">Transmembrane</keyword>
<dbReference type="InterPro" id="IPR050367">
    <property type="entry name" value="APC_superfamily"/>
</dbReference>
<dbReference type="PATRIC" id="fig|1122148.6.peg.656"/>
<evidence type="ECO:0000256" key="3">
    <source>
        <dbReference type="ARBA" id="ARBA00022692"/>
    </source>
</evidence>
<feature type="transmembrane region" description="Helical" evidence="6">
    <location>
        <begin position="467"/>
        <end position="485"/>
    </location>
</feature>